<feature type="non-terminal residue" evidence="1">
    <location>
        <position position="1"/>
    </location>
</feature>
<keyword evidence="2" id="KW-1185">Reference proteome</keyword>
<gene>
    <name evidence="1" type="ORF">FKW44_011256</name>
</gene>
<accession>A0A7T8HI68</accession>
<name>A0A7T8HI68_CALRO</name>
<protein>
    <submittedName>
        <fullName evidence="1">Monocarboxylate transporter 10like</fullName>
    </submittedName>
</protein>
<dbReference type="Proteomes" id="UP000595437">
    <property type="component" value="Chromosome 7"/>
</dbReference>
<dbReference type="AlphaFoldDB" id="A0A7T8HI68"/>
<sequence length="245" mass="27414">ATSVIAGSLVMIAINFHRRNLRKRHRKRYHRSTKKVALSESVSIAKGIIGDTSAIKIPFEEDDDANEGGGSRIVRVKERKLSFTDDHDDEIESPIALLQNSITINDILALQKKRNSSSLAKDRSVADMDLPDELFAMEDFEEFLLDNITSCDKVENCLILSEYEQNLIMENGVLNNSSGILSSTLHHPVKRKWSLFRQGPHAQPDANTPIDYYIHRPGTPLAHAGGSVRYHTPKRSISIINEASV</sequence>
<dbReference type="OrthoDB" id="6499973at2759"/>
<reference evidence="2" key="1">
    <citation type="submission" date="2021-01" db="EMBL/GenBank/DDBJ databases">
        <title>Caligus Genome Assembly.</title>
        <authorList>
            <person name="Gallardo-Escarate C."/>
        </authorList>
    </citation>
    <scope>NUCLEOTIDE SEQUENCE [LARGE SCALE GENOMIC DNA]</scope>
</reference>
<organism evidence="1 2">
    <name type="scientific">Caligus rogercresseyi</name>
    <name type="common">Sea louse</name>
    <dbReference type="NCBI Taxonomy" id="217165"/>
    <lineage>
        <taxon>Eukaryota</taxon>
        <taxon>Metazoa</taxon>
        <taxon>Ecdysozoa</taxon>
        <taxon>Arthropoda</taxon>
        <taxon>Crustacea</taxon>
        <taxon>Multicrustacea</taxon>
        <taxon>Hexanauplia</taxon>
        <taxon>Copepoda</taxon>
        <taxon>Siphonostomatoida</taxon>
        <taxon>Caligidae</taxon>
        <taxon>Caligus</taxon>
    </lineage>
</organism>
<dbReference type="EMBL" id="CP045896">
    <property type="protein sequence ID" value="QQP50300.1"/>
    <property type="molecule type" value="Genomic_DNA"/>
</dbReference>
<evidence type="ECO:0000313" key="2">
    <source>
        <dbReference type="Proteomes" id="UP000595437"/>
    </source>
</evidence>
<evidence type="ECO:0000313" key="1">
    <source>
        <dbReference type="EMBL" id="QQP50300.1"/>
    </source>
</evidence>
<proteinExistence type="predicted"/>